<dbReference type="InterPro" id="IPR013780">
    <property type="entry name" value="Glyco_hydro_b"/>
</dbReference>
<keyword evidence="2" id="KW-0732">Signal</keyword>
<name>A0A507BYS4_9FUNG</name>
<feature type="transmembrane region" description="Helical" evidence="1">
    <location>
        <begin position="593"/>
        <end position="613"/>
    </location>
</feature>
<dbReference type="GeneID" id="42005791"/>
<evidence type="ECO:0000313" key="5">
    <source>
        <dbReference type="Proteomes" id="UP000319731"/>
    </source>
</evidence>
<proteinExistence type="predicted"/>
<keyword evidence="1" id="KW-0812">Transmembrane</keyword>
<protein>
    <submittedName>
        <fullName evidence="4">Beta-glucuronidase</fullName>
    </submittedName>
</protein>
<evidence type="ECO:0000256" key="2">
    <source>
        <dbReference type="SAM" id="SignalP"/>
    </source>
</evidence>
<feature type="signal peptide" evidence="2">
    <location>
        <begin position="1"/>
        <end position="18"/>
    </location>
</feature>
<comment type="caution">
    <text evidence="4">The sequence shown here is derived from an EMBL/GenBank/DDBJ whole genome shotgun (WGS) entry which is preliminary data.</text>
</comment>
<evidence type="ECO:0000313" key="4">
    <source>
        <dbReference type="EMBL" id="TPX32261.1"/>
    </source>
</evidence>
<dbReference type="Gene3D" id="2.60.40.1180">
    <property type="entry name" value="Golgi alpha-mannosidase II"/>
    <property type="match status" value="1"/>
</dbReference>
<keyword evidence="5" id="KW-1185">Reference proteome</keyword>
<dbReference type="OrthoDB" id="2796951at2759"/>
<dbReference type="InterPro" id="IPR017853">
    <property type="entry name" value="GH"/>
</dbReference>
<dbReference type="RefSeq" id="XP_031023504.1">
    <property type="nucleotide sequence ID" value="XM_031170494.1"/>
</dbReference>
<dbReference type="Pfam" id="PF16862">
    <property type="entry name" value="Glyco_hydro_79C"/>
    <property type="match status" value="1"/>
</dbReference>
<dbReference type="AlphaFoldDB" id="A0A507BYS4"/>
<evidence type="ECO:0000256" key="1">
    <source>
        <dbReference type="SAM" id="Phobius"/>
    </source>
</evidence>
<dbReference type="PANTHER" id="PTHR36183">
    <property type="entry name" value="BETA-GLUCURONIDASE"/>
    <property type="match status" value="1"/>
</dbReference>
<keyword evidence="1" id="KW-1133">Transmembrane helix</keyword>
<dbReference type="Gene3D" id="3.20.20.80">
    <property type="entry name" value="Glycosidases"/>
    <property type="match status" value="1"/>
</dbReference>
<dbReference type="InterPro" id="IPR052974">
    <property type="entry name" value="GH79_Enzymes"/>
</dbReference>
<organism evidence="4 5">
    <name type="scientific">Synchytrium microbalum</name>
    <dbReference type="NCBI Taxonomy" id="1806994"/>
    <lineage>
        <taxon>Eukaryota</taxon>
        <taxon>Fungi</taxon>
        <taxon>Fungi incertae sedis</taxon>
        <taxon>Chytridiomycota</taxon>
        <taxon>Chytridiomycota incertae sedis</taxon>
        <taxon>Chytridiomycetes</taxon>
        <taxon>Synchytriales</taxon>
        <taxon>Synchytriaceae</taxon>
        <taxon>Synchytrium</taxon>
    </lineage>
</organism>
<dbReference type="SUPFAM" id="SSF51445">
    <property type="entry name" value="(Trans)glycosidases"/>
    <property type="match status" value="1"/>
</dbReference>
<keyword evidence="1" id="KW-0472">Membrane</keyword>
<evidence type="ECO:0000259" key="3">
    <source>
        <dbReference type="Pfam" id="PF16862"/>
    </source>
</evidence>
<sequence>MIKSWIILAAIASQAAHAVNYISLASVKDTTYQISVLNTNGSLPKTNTLAPQGFVGFSLEWQLVNKSLVISLGEVFLTPFIIVYYYYEPSSGNVNTTTSLTDINPTIANLYKVLQPRAKQLSGESRPLLRIGGNSATKLGWGQSAFAQPQPFGAPLGVTIYPGDLQLLNQFATETGYGLILDVSMLDKTPDRMLEFVKDGIMTYIDPRNLWSVQLGNEPDNWVIIYYRPAGWQFNPDYLSEYKNYSSAISSLMSTYTDSNTFAGGFGGMQVYLPQWIGYLPQFVNSEPTGLVGSLAFHRYPLTNCASDPAGRQAATIQGVLNDPGENGLDLFNPVVAAAKKAGIPAYCGECGVASCSGLSGVSDTYATALWGVDMLLDFALRGISKVLIADPRGASNAIATNVAPNGPFIYDTTIMQLQVRPLFYAMVLVSDLLSSVTSTVFRPISFTQSTPLNMRAFAIYDSTNTSVTTIIINKDMNAPATISVTLSLGISSNTTAPPPPATITRLRGPSAASTDGVTLANQTFDGSDHGYIYGNKVVQSVVANADGTYTVTVDKLSVVVVKVAVPSNVVPPSSAGGSTNVKSSAGVIRAHVGRASSYIIISFLFIGIVGILV</sequence>
<reference evidence="4 5" key="1">
    <citation type="journal article" date="2019" name="Sci. Rep.">
        <title>Comparative genomics of chytrid fungi reveal insights into the obligate biotrophic and pathogenic lifestyle of Synchytrium endobioticum.</title>
        <authorList>
            <person name="van de Vossenberg B.T.L.H."/>
            <person name="Warris S."/>
            <person name="Nguyen H.D.T."/>
            <person name="van Gent-Pelzer M.P.E."/>
            <person name="Joly D.L."/>
            <person name="van de Geest H.C."/>
            <person name="Bonants P.J.M."/>
            <person name="Smith D.S."/>
            <person name="Levesque C.A."/>
            <person name="van der Lee T.A.J."/>
        </authorList>
    </citation>
    <scope>NUCLEOTIDE SEQUENCE [LARGE SCALE GENOMIC DNA]</scope>
    <source>
        <strain evidence="4 5">JEL517</strain>
    </source>
</reference>
<dbReference type="Proteomes" id="UP000319731">
    <property type="component" value="Unassembled WGS sequence"/>
</dbReference>
<feature type="chain" id="PRO_5021454674" evidence="2">
    <location>
        <begin position="19"/>
        <end position="614"/>
    </location>
</feature>
<dbReference type="EMBL" id="QEAO01000032">
    <property type="protein sequence ID" value="TPX32261.1"/>
    <property type="molecule type" value="Genomic_DNA"/>
</dbReference>
<accession>A0A507BYS4</accession>
<gene>
    <name evidence="4" type="ORF">SmJEL517_g04566</name>
</gene>
<dbReference type="InterPro" id="IPR031728">
    <property type="entry name" value="GlcAase_C"/>
</dbReference>
<dbReference type="PANTHER" id="PTHR36183:SF2">
    <property type="entry name" value="BETA-GLUCURONIDASE C-TERMINAL DOMAIN-CONTAINING PROTEIN"/>
    <property type="match status" value="1"/>
</dbReference>
<feature type="domain" description="Beta-glucuronidase C-terminal" evidence="3">
    <location>
        <begin position="457"/>
        <end position="561"/>
    </location>
</feature>